<accession>A0ABQ3PJF4</accession>
<dbReference type="PANTHER" id="PTHR43236">
    <property type="entry name" value="ANTITOXIN HIGA1"/>
    <property type="match status" value="1"/>
</dbReference>
<dbReference type="InterPro" id="IPR001387">
    <property type="entry name" value="Cro/C1-type_HTH"/>
</dbReference>
<protein>
    <recommendedName>
        <fullName evidence="1">HTH cro/C1-type domain-containing protein</fullName>
    </recommendedName>
</protein>
<dbReference type="Pfam" id="PF01381">
    <property type="entry name" value="HTH_3"/>
    <property type="match status" value="1"/>
</dbReference>
<dbReference type="Gene3D" id="1.10.260.40">
    <property type="entry name" value="lambda repressor-like DNA-binding domains"/>
    <property type="match status" value="2"/>
</dbReference>
<name>A0ABQ3PJF4_9ACTN</name>
<evidence type="ECO:0000313" key="3">
    <source>
        <dbReference type="Proteomes" id="UP001052739"/>
    </source>
</evidence>
<dbReference type="InterPro" id="IPR010982">
    <property type="entry name" value="Lambda_DNA-bd_dom_sf"/>
</dbReference>
<dbReference type="Proteomes" id="UP001052739">
    <property type="component" value="Unassembled WGS sequence"/>
</dbReference>
<dbReference type="CDD" id="cd00093">
    <property type="entry name" value="HTH_XRE"/>
    <property type="match status" value="2"/>
</dbReference>
<dbReference type="PANTHER" id="PTHR43236:SF2">
    <property type="entry name" value="BLL0069 PROTEIN"/>
    <property type="match status" value="1"/>
</dbReference>
<dbReference type="RefSeq" id="WP_190221408.1">
    <property type="nucleotide sequence ID" value="NZ_BNBS01000001.1"/>
</dbReference>
<comment type="caution">
    <text evidence="2">The sequence shown here is derived from an EMBL/GenBank/DDBJ whole genome shotgun (WGS) entry which is preliminary data.</text>
</comment>
<evidence type="ECO:0000313" key="2">
    <source>
        <dbReference type="EMBL" id="GHI25158.1"/>
    </source>
</evidence>
<feature type="domain" description="HTH cro/C1-type" evidence="1">
    <location>
        <begin position="316"/>
        <end position="365"/>
    </location>
</feature>
<dbReference type="Pfam" id="PF13560">
    <property type="entry name" value="HTH_31"/>
    <property type="match status" value="1"/>
</dbReference>
<proteinExistence type="predicted"/>
<dbReference type="InterPro" id="IPR052345">
    <property type="entry name" value="Rad_response_metalloprotease"/>
</dbReference>
<reference evidence="2" key="1">
    <citation type="submission" date="2024-05" db="EMBL/GenBank/DDBJ databases">
        <title>Whole genome shotgun sequence of Streptomyces hydrogenans NBRC 13475.</title>
        <authorList>
            <person name="Komaki H."/>
            <person name="Tamura T."/>
        </authorList>
    </citation>
    <scope>NUCLEOTIDE SEQUENCE</scope>
    <source>
        <strain evidence="2">NBRC 13475</strain>
    </source>
</reference>
<feature type="domain" description="HTH cro/C1-type" evidence="1">
    <location>
        <begin position="240"/>
        <end position="294"/>
    </location>
</feature>
<dbReference type="SMART" id="SM00530">
    <property type="entry name" value="HTH_XRE"/>
    <property type="match status" value="2"/>
</dbReference>
<organism evidence="2 3">
    <name type="scientific">Streptomyces hydrogenans</name>
    <dbReference type="NCBI Taxonomy" id="1873719"/>
    <lineage>
        <taxon>Bacteria</taxon>
        <taxon>Bacillati</taxon>
        <taxon>Actinomycetota</taxon>
        <taxon>Actinomycetes</taxon>
        <taxon>Kitasatosporales</taxon>
        <taxon>Streptomycetaceae</taxon>
        <taxon>Streptomyces</taxon>
    </lineage>
</organism>
<gene>
    <name evidence="2" type="ORF">Shyd_65290</name>
</gene>
<dbReference type="EMBL" id="BNDW01000068">
    <property type="protein sequence ID" value="GHI25158.1"/>
    <property type="molecule type" value="Genomic_DNA"/>
</dbReference>
<dbReference type="PROSITE" id="PS50943">
    <property type="entry name" value="HTH_CROC1"/>
    <property type="match status" value="2"/>
</dbReference>
<dbReference type="SUPFAM" id="SSF47413">
    <property type="entry name" value="lambda repressor-like DNA-binding domains"/>
    <property type="match status" value="2"/>
</dbReference>
<sequence length="367" mass="41319">MTGVNDPRRRKQWQYMRDIGKPARCTETEREQAQARILFLGREIRMSDRQIATVSGVAATSISRVRDGGGITRRNYDKLMAVRPELPDLRGSVGSAVGVGRRVAALRAIGFPLRTLAVLTHASETRLRALSLGHGKVTHYEMTQRITAAYEKLHDADPVDYGVTPADILRCKAWAKTLAPPTAWDDDTIDDPEAIPEWTGACGSDEGYRIHIREDIPMCDPCRRLVELDGPSQRFSGTKLRIHMDQTGLDARQVAERAGVTVDSVRRWAWGQRRPQVRHIESLASVLDCAFNDLIEGEDVVQDHDFNRVKFAMTLEEKGLKYKALAARIGVSHMAVYYWLNGKNTPKIPKIVRAAEELGVDWKEFYQ</sequence>
<evidence type="ECO:0000259" key="1">
    <source>
        <dbReference type="PROSITE" id="PS50943"/>
    </source>
</evidence>
<keyword evidence="3" id="KW-1185">Reference proteome</keyword>